<dbReference type="Proteomes" id="UP000799118">
    <property type="component" value="Unassembled WGS sequence"/>
</dbReference>
<dbReference type="OrthoDB" id="10036721at2759"/>
<feature type="signal peptide" evidence="2">
    <location>
        <begin position="1"/>
        <end position="22"/>
    </location>
</feature>
<feature type="non-terminal residue" evidence="3">
    <location>
        <position position="1"/>
    </location>
</feature>
<evidence type="ECO:0000313" key="4">
    <source>
        <dbReference type="Proteomes" id="UP000799118"/>
    </source>
</evidence>
<feature type="chain" id="PRO_5025526656" evidence="2">
    <location>
        <begin position="23"/>
        <end position="442"/>
    </location>
</feature>
<dbReference type="EMBL" id="ML769463">
    <property type="protein sequence ID" value="KAE9399902.1"/>
    <property type="molecule type" value="Genomic_DNA"/>
</dbReference>
<organism evidence="3 4">
    <name type="scientific">Gymnopus androsaceus JB14</name>
    <dbReference type="NCBI Taxonomy" id="1447944"/>
    <lineage>
        <taxon>Eukaryota</taxon>
        <taxon>Fungi</taxon>
        <taxon>Dikarya</taxon>
        <taxon>Basidiomycota</taxon>
        <taxon>Agaricomycotina</taxon>
        <taxon>Agaricomycetes</taxon>
        <taxon>Agaricomycetidae</taxon>
        <taxon>Agaricales</taxon>
        <taxon>Marasmiineae</taxon>
        <taxon>Omphalotaceae</taxon>
        <taxon>Gymnopus</taxon>
    </lineage>
</organism>
<reference evidence="3" key="1">
    <citation type="journal article" date="2019" name="Environ. Microbiol.">
        <title>Fungal ecological strategies reflected in gene transcription - a case study of two litter decomposers.</title>
        <authorList>
            <person name="Barbi F."/>
            <person name="Kohler A."/>
            <person name="Barry K."/>
            <person name="Baskaran P."/>
            <person name="Daum C."/>
            <person name="Fauchery L."/>
            <person name="Ihrmark K."/>
            <person name="Kuo A."/>
            <person name="LaButti K."/>
            <person name="Lipzen A."/>
            <person name="Morin E."/>
            <person name="Grigoriev I.V."/>
            <person name="Henrissat B."/>
            <person name="Lindahl B."/>
            <person name="Martin F."/>
        </authorList>
    </citation>
    <scope>NUCLEOTIDE SEQUENCE</scope>
    <source>
        <strain evidence="3">JB14</strain>
    </source>
</reference>
<dbReference type="Gene3D" id="2.60.120.260">
    <property type="entry name" value="Galactose-binding domain-like"/>
    <property type="match status" value="2"/>
</dbReference>
<accession>A0A6A4HLU5</accession>
<feature type="compositionally biased region" description="Low complexity" evidence="1">
    <location>
        <begin position="369"/>
        <end position="381"/>
    </location>
</feature>
<feature type="compositionally biased region" description="Basic and acidic residues" evidence="1">
    <location>
        <begin position="382"/>
        <end position="391"/>
    </location>
</feature>
<evidence type="ECO:0000256" key="1">
    <source>
        <dbReference type="SAM" id="MobiDB-lite"/>
    </source>
</evidence>
<protein>
    <submittedName>
        <fullName evidence="3">Uncharacterized protein</fullName>
    </submittedName>
</protein>
<keyword evidence="2" id="KW-0732">Signal</keyword>
<gene>
    <name evidence="3" type="ORF">BT96DRAFT_919805</name>
</gene>
<proteinExistence type="predicted"/>
<dbReference type="AlphaFoldDB" id="A0A6A4HLU5"/>
<keyword evidence="4" id="KW-1185">Reference proteome</keyword>
<feature type="region of interest" description="Disordered" evidence="1">
    <location>
        <begin position="331"/>
        <end position="416"/>
    </location>
</feature>
<sequence length="442" mass="48496">MLFAYIASIFFCLQVATQLALALHPDECEVPRETALSCPVVDKELAHRLRESPKLSFAQSQWIWTPEVVEGRAPPGSRVFRKNFISPYKRVPAFATIAFGADDAATLWVNGEAVDTEIGWGHARSFCVPLRPHLNVFAVNATNNGNVNNAAGFILTSIITYMDGTTSSLVSDTTWRGETNVPGRDELSFAPARWIWTEELSDGKAPPGARAFRLTVNLPPRHTSARVQILATADDYLSFYVNGVFAGSAIQYLAAQRFDVDVQGPRIVFAVYAENKVLPGGWNPAVTHDWFTDAGWKAYTGEPPYGFELSHYDDSSWSYAVVRDRLPGRVSMPVEMDEPGTPLPGAPRGVPSHKSPSSHSDPFHRQRHSSGSFHSQSSEYQSHFDSDDRVGGPKSRSGGVYADSGEFLDQPAGPGSQSLHECECVLVNGRGQGQSKRVYMNT</sequence>
<evidence type="ECO:0000313" key="3">
    <source>
        <dbReference type="EMBL" id="KAE9399902.1"/>
    </source>
</evidence>
<name>A0A6A4HLU5_9AGAR</name>
<evidence type="ECO:0000256" key="2">
    <source>
        <dbReference type="SAM" id="SignalP"/>
    </source>
</evidence>